<proteinExistence type="predicted"/>
<sequence length="92" mass="9626">MVSRADGAVSAVSYALTSAVYYSVITPLALLGRIGGARDPLALRSFRASTGSALRRLDRAFGPDDFLPGRAGISPAERSCHRLDGPKGPVQP</sequence>
<dbReference type="Proteomes" id="UP001470023">
    <property type="component" value="Unassembled WGS sequence"/>
</dbReference>
<accession>A0ABV1U2N7</accession>
<keyword evidence="2" id="KW-1133">Transmembrane helix</keyword>
<evidence type="ECO:0000313" key="3">
    <source>
        <dbReference type="EMBL" id="MER6427762.1"/>
    </source>
</evidence>
<dbReference type="EMBL" id="JBEPAZ010000005">
    <property type="protein sequence ID" value="MER6427762.1"/>
    <property type="molecule type" value="Genomic_DNA"/>
</dbReference>
<feature type="region of interest" description="Disordered" evidence="1">
    <location>
        <begin position="69"/>
        <end position="92"/>
    </location>
</feature>
<name>A0ABV1U2N7_9ACTN</name>
<evidence type="ECO:0000313" key="4">
    <source>
        <dbReference type="Proteomes" id="UP001470023"/>
    </source>
</evidence>
<gene>
    <name evidence="3" type="ORF">ABT272_08440</name>
</gene>
<organism evidence="3 4">
    <name type="scientific">Streptomyces sp. 900105245</name>
    <dbReference type="NCBI Taxonomy" id="3154379"/>
    <lineage>
        <taxon>Bacteria</taxon>
        <taxon>Bacillati</taxon>
        <taxon>Actinomycetota</taxon>
        <taxon>Actinomycetes</taxon>
        <taxon>Kitasatosporales</taxon>
        <taxon>Streptomycetaceae</taxon>
        <taxon>Streptomyces</taxon>
    </lineage>
</organism>
<reference evidence="3 4" key="1">
    <citation type="submission" date="2024-06" db="EMBL/GenBank/DDBJ databases">
        <title>The Natural Products Discovery Center: Release of the First 8490 Sequenced Strains for Exploring Actinobacteria Biosynthetic Diversity.</title>
        <authorList>
            <person name="Kalkreuter E."/>
            <person name="Kautsar S.A."/>
            <person name="Yang D."/>
            <person name="Bader C.D."/>
            <person name="Teijaro C.N."/>
            <person name="Fluegel L."/>
            <person name="Davis C.M."/>
            <person name="Simpson J.R."/>
            <person name="Lauterbach L."/>
            <person name="Steele A.D."/>
            <person name="Gui C."/>
            <person name="Meng S."/>
            <person name="Li G."/>
            <person name="Viehrig K."/>
            <person name="Ye F."/>
            <person name="Su P."/>
            <person name="Kiefer A.F."/>
            <person name="Nichols A."/>
            <person name="Cepeda A.J."/>
            <person name="Yan W."/>
            <person name="Fan B."/>
            <person name="Jiang Y."/>
            <person name="Adhikari A."/>
            <person name="Zheng C.-J."/>
            <person name="Schuster L."/>
            <person name="Cowan T.M."/>
            <person name="Smanski M.J."/>
            <person name="Chevrette M.G."/>
            <person name="De Carvalho L.P.S."/>
            <person name="Shen B."/>
        </authorList>
    </citation>
    <scope>NUCLEOTIDE SEQUENCE [LARGE SCALE GENOMIC DNA]</scope>
    <source>
        <strain evidence="3 4">NPDC001166</strain>
    </source>
</reference>
<protein>
    <submittedName>
        <fullName evidence="3">Uncharacterized protein</fullName>
    </submittedName>
</protein>
<keyword evidence="4" id="KW-1185">Reference proteome</keyword>
<keyword evidence="2" id="KW-0472">Membrane</keyword>
<evidence type="ECO:0000256" key="2">
    <source>
        <dbReference type="SAM" id="Phobius"/>
    </source>
</evidence>
<feature type="transmembrane region" description="Helical" evidence="2">
    <location>
        <begin position="12"/>
        <end position="31"/>
    </location>
</feature>
<evidence type="ECO:0000256" key="1">
    <source>
        <dbReference type="SAM" id="MobiDB-lite"/>
    </source>
</evidence>
<comment type="caution">
    <text evidence="3">The sequence shown here is derived from an EMBL/GenBank/DDBJ whole genome shotgun (WGS) entry which is preliminary data.</text>
</comment>
<dbReference type="RefSeq" id="WP_073898335.1">
    <property type="nucleotide sequence ID" value="NZ_JBEPAZ010000005.1"/>
</dbReference>
<keyword evidence="2" id="KW-0812">Transmembrane</keyword>